<dbReference type="CDD" id="cd02440">
    <property type="entry name" value="AdoMet_MTases"/>
    <property type="match status" value="1"/>
</dbReference>
<dbReference type="PANTHER" id="PTHR43464">
    <property type="entry name" value="METHYLTRANSFERASE"/>
    <property type="match status" value="1"/>
</dbReference>
<dbReference type="GO" id="GO:0008757">
    <property type="term" value="F:S-adenosylmethionine-dependent methyltransferase activity"/>
    <property type="evidence" value="ECO:0007669"/>
    <property type="project" value="InterPro"/>
</dbReference>
<dbReference type="EMBL" id="CP022746">
    <property type="protein sequence ID" value="ASY45889.1"/>
    <property type="molecule type" value="Genomic_DNA"/>
</dbReference>
<dbReference type="InterPro" id="IPR029063">
    <property type="entry name" value="SAM-dependent_MTases_sf"/>
</dbReference>
<protein>
    <submittedName>
        <fullName evidence="1">NodS family protein</fullName>
    </submittedName>
</protein>
<dbReference type="Gene3D" id="3.40.50.150">
    <property type="entry name" value="Vaccinia Virus protein VP39"/>
    <property type="match status" value="1"/>
</dbReference>
<dbReference type="Proteomes" id="UP000217141">
    <property type="component" value="Chromosome II"/>
</dbReference>
<dbReference type="KEGG" id="shyd:CJD35_15210"/>
<dbReference type="SUPFAM" id="SSF53335">
    <property type="entry name" value="S-adenosyl-L-methionine-dependent methyltransferases"/>
    <property type="match status" value="1"/>
</dbReference>
<sequence length="196" mass="21681">MTRRKASLDRAYFETMFRSTDDPWDLESSAYERDKYAHSIRSLGGRTYGLGFEIGCAKGVLTQSLAPHCHALLAIDISETALKAARERCAAFDHVSFGQMAFPGQAPVGGIFDLIILSEVAYYWDDHDIGRAAQWITGHMAPGGDILLVHWTGDTDYPQSGDDAVHKMQAALAPAITEITAQRTAKYRLDLWRVCA</sequence>
<dbReference type="GO" id="GO:0009312">
    <property type="term" value="P:oligosaccharide biosynthetic process"/>
    <property type="evidence" value="ECO:0007669"/>
    <property type="project" value="InterPro"/>
</dbReference>
<dbReference type="Pfam" id="PF05401">
    <property type="entry name" value="NodS"/>
    <property type="match status" value="1"/>
</dbReference>
<name>A0A249MXN7_SPHXE</name>
<organism evidence="1 2">
    <name type="scientific">Sphingobium xenophagum</name>
    <dbReference type="NCBI Taxonomy" id="121428"/>
    <lineage>
        <taxon>Bacteria</taxon>
        <taxon>Pseudomonadati</taxon>
        <taxon>Pseudomonadota</taxon>
        <taxon>Alphaproteobacteria</taxon>
        <taxon>Sphingomonadales</taxon>
        <taxon>Sphingomonadaceae</taxon>
        <taxon>Sphingobium</taxon>
    </lineage>
</organism>
<reference evidence="1 2" key="1">
    <citation type="submission" date="2017-08" db="EMBL/GenBank/DDBJ databases">
        <title>Whole Genome Sequence of Sphingobium hydrophobicum C1: Insights into Adaption to the Electronic-waste Contaminated Sediment.</title>
        <authorList>
            <person name="Song D."/>
            <person name="Chen X."/>
            <person name="Xu M."/>
        </authorList>
    </citation>
    <scope>NUCLEOTIDE SEQUENCE [LARGE SCALE GENOMIC DNA]</scope>
    <source>
        <strain evidence="1 2">C1</strain>
    </source>
</reference>
<proteinExistence type="predicted"/>
<accession>A0A249MXN7</accession>
<dbReference type="AlphaFoldDB" id="A0A249MXN7"/>
<gene>
    <name evidence="1" type="ORF">CJD35_15210</name>
</gene>
<dbReference type="PANTHER" id="PTHR43464:SF49">
    <property type="entry name" value="TELLURITE METHYLTRANSFERASE"/>
    <property type="match status" value="1"/>
</dbReference>
<evidence type="ECO:0000313" key="1">
    <source>
        <dbReference type="EMBL" id="ASY45889.1"/>
    </source>
</evidence>
<dbReference type="RefSeq" id="WP_017183440.1">
    <property type="nucleotide sequence ID" value="NZ_CP022746.1"/>
</dbReference>
<evidence type="ECO:0000313" key="2">
    <source>
        <dbReference type="Proteomes" id="UP000217141"/>
    </source>
</evidence>
<dbReference type="InterPro" id="IPR008715">
    <property type="entry name" value="SAM-MeTfrase_NodS-like"/>
</dbReference>